<dbReference type="Proteomes" id="UP000037696">
    <property type="component" value="Unassembled WGS sequence"/>
</dbReference>
<keyword evidence="2" id="KW-1185">Reference proteome</keyword>
<reference evidence="1 2" key="1">
    <citation type="submission" date="2015-08" db="EMBL/GenBank/DDBJ databases">
        <title>Genome sequencing of Penicillium nordicum.</title>
        <authorList>
            <person name="Nguyen H.D."/>
            <person name="Seifert K.A."/>
        </authorList>
    </citation>
    <scope>NUCLEOTIDE SEQUENCE [LARGE SCALE GENOMIC DNA]</scope>
    <source>
        <strain evidence="1 2">DAOMC 185683</strain>
    </source>
</reference>
<gene>
    <name evidence="1" type="ORF">ACN38_g10870</name>
</gene>
<evidence type="ECO:0000313" key="2">
    <source>
        <dbReference type="Proteomes" id="UP000037696"/>
    </source>
</evidence>
<dbReference type="EMBL" id="LHQQ01000259">
    <property type="protein sequence ID" value="KOS38311.1"/>
    <property type="molecule type" value="Genomic_DNA"/>
</dbReference>
<protein>
    <submittedName>
        <fullName evidence="1">Uncharacterized protein</fullName>
    </submittedName>
</protein>
<proteinExistence type="predicted"/>
<name>A0A0M8P0V1_9EURO</name>
<sequence length="82" mass="9331">MEILEHFPFPNCLSLGARSSRISMLVLQDSTITTGVKNAANYHPPLMFRNVQSTRSHKIAMTIASGHLAGMRQWRNKFHELH</sequence>
<comment type="caution">
    <text evidence="1">The sequence shown here is derived from an EMBL/GenBank/DDBJ whole genome shotgun (WGS) entry which is preliminary data.</text>
</comment>
<dbReference type="AlphaFoldDB" id="A0A0M8P0V1"/>
<evidence type="ECO:0000313" key="1">
    <source>
        <dbReference type="EMBL" id="KOS38311.1"/>
    </source>
</evidence>
<organism evidence="1 2">
    <name type="scientific">Penicillium nordicum</name>
    <dbReference type="NCBI Taxonomy" id="229535"/>
    <lineage>
        <taxon>Eukaryota</taxon>
        <taxon>Fungi</taxon>
        <taxon>Dikarya</taxon>
        <taxon>Ascomycota</taxon>
        <taxon>Pezizomycotina</taxon>
        <taxon>Eurotiomycetes</taxon>
        <taxon>Eurotiomycetidae</taxon>
        <taxon>Eurotiales</taxon>
        <taxon>Aspergillaceae</taxon>
        <taxon>Penicillium</taxon>
    </lineage>
</organism>
<accession>A0A0M8P0V1</accession>